<dbReference type="PRINTS" id="PR00080">
    <property type="entry name" value="SDRFAMILY"/>
</dbReference>
<dbReference type="SUPFAM" id="SSF51735">
    <property type="entry name" value="NAD(P)-binding Rossmann-fold domains"/>
    <property type="match status" value="1"/>
</dbReference>
<sequence>MAAGGTTRKCVALVTGGGSGIGRAAAVRFAELGYTCAVADRDLPSARQTVDLLKTPGLAVQVDVGNSASVQAMIQTTVEHFGQLDCAFNNAGIEGTARAKIADYPEDQFDSVINVNLKGVWLCMKYEIAQMLKQERIVSDPKKWAGKPDLCRFQGQRGSIVNTSSTAGLGLMPEFAPYCATKWAIIGLTKTVAAEYAKEGIRVNAVCPATTDTPMRDRFEAQWPDWQAKTDASYPAGRVATPEEVAEAVTWLCSDACPFATGEYLKIAGGR</sequence>
<dbReference type="CDD" id="cd05233">
    <property type="entry name" value="SDR_c"/>
    <property type="match status" value="1"/>
</dbReference>
<evidence type="ECO:0000256" key="1">
    <source>
        <dbReference type="ARBA" id="ARBA00006484"/>
    </source>
</evidence>
<gene>
    <name evidence="5" type="primary">LOC109485624</name>
</gene>
<organism evidence="4 5">
    <name type="scientific">Branchiostoma belcheri</name>
    <name type="common">Amphioxus</name>
    <dbReference type="NCBI Taxonomy" id="7741"/>
    <lineage>
        <taxon>Eukaryota</taxon>
        <taxon>Metazoa</taxon>
        <taxon>Chordata</taxon>
        <taxon>Cephalochordata</taxon>
        <taxon>Leptocardii</taxon>
        <taxon>Amphioxiformes</taxon>
        <taxon>Branchiostomatidae</taxon>
        <taxon>Branchiostoma</taxon>
    </lineage>
</organism>
<keyword evidence="2" id="KW-0560">Oxidoreductase</keyword>
<name>A0A6P5AP58_BRABE</name>
<dbReference type="PANTHER" id="PTHR24321:SF8">
    <property type="entry name" value="ESTRADIOL 17-BETA-DEHYDROGENASE 8-RELATED"/>
    <property type="match status" value="1"/>
</dbReference>
<proteinExistence type="inferred from homology"/>
<dbReference type="OrthoDB" id="47007at2759"/>
<evidence type="ECO:0000313" key="4">
    <source>
        <dbReference type="Proteomes" id="UP000515135"/>
    </source>
</evidence>
<protein>
    <submittedName>
        <fullName evidence="5">Uncharacterized protein LOC109485624 isoform X1</fullName>
    </submittedName>
</protein>
<accession>A0A6P5AP58</accession>
<comment type="similarity">
    <text evidence="1 3">Belongs to the short-chain dehydrogenases/reductases (SDR) family.</text>
</comment>
<reference evidence="5" key="1">
    <citation type="submission" date="2025-08" db="UniProtKB">
        <authorList>
            <consortium name="RefSeq"/>
        </authorList>
    </citation>
    <scope>IDENTIFICATION</scope>
    <source>
        <tissue evidence="5">Gonad</tissue>
    </source>
</reference>
<dbReference type="Pfam" id="PF00106">
    <property type="entry name" value="adh_short"/>
    <property type="match status" value="1"/>
</dbReference>
<dbReference type="AlphaFoldDB" id="A0A6P5AP58"/>
<dbReference type="KEGG" id="bbel:109485624"/>
<dbReference type="InterPro" id="IPR002347">
    <property type="entry name" value="SDR_fam"/>
</dbReference>
<keyword evidence="4" id="KW-1185">Reference proteome</keyword>
<evidence type="ECO:0000256" key="3">
    <source>
        <dbReference type="RuleBase" id="RU000363"/>
    </source>
</evidence>
<evidence type="ECO:0000313" key="5">
    <source>
        <dbReference type="RefSeq" id="XP_019644872.1"/>
    </source>
</evidence>
<dbReference type="InterPro" id="IPR020904">
    <property type="entry name" value="Sc_DH/Rdtase_CS"/>
</dbReference>
<dbReference type="Gene3D" id="3.40.50.720">
    <property type="entry name" value="NAD(P)-binding Rossmann-like Domain"/>
    <property type="match status" value="1"/>
</dbReference>
<dbReference type="PANTHER" id="PTHR24321">
    <property type="entry name" value="DEHYDROGENASES, SHORT CHAIN"/>
    <property type="match status" value="1"/>
</dbReference>
<dbReference type="GeneID" id="109485624"/>
<dbReference type="RefSeq" id="XP_019644872.1">
    <property type="nucleotide sequence ID" value="XM_019789313.1"/>
</dbReference>
<evidence type="ECO:0000256" key="2">
    <source>
        <dbReference type="ARBA" id="ARBA00023002"/>
    </source>
</evidence>
<dbReference type="Pfam" id="PF13561">
    <property type="entry name" value="adh_short_C2"/>
    <property type="match status" value="1"/>
</dbReference>
<dbReference type="Proteomes" id="UP000515135">
    <property type="component" value="Unplaced"/>
</dbReference>
<dbReference type="InterPro" id="IPR036291">
    <property type="entry name" value="NAD(P)-bd_dom_sf"/>
</dbReference>
<dbReference type="PROSITE" id="PS00061">
    <property type="entry name" value="ADH_SHORT"/>
    <property type="match status" value="1"/>
</dbReference>
<dbReference type="GO" id="GO:0016491">
    <property type="term" value="F:oxidoreductase activity"/>
    <property type="evidence" value="ECO:0007669"/>
    <property type="project" value="UniProtKB-KW"/>
</dbReference>
<dbReference type="PRINTS" id="PR00081">
    <property type="entry name" value="GDHRDH"/>
</dbReference>